<gene>
    <name evidence="3" type="ORF">GOP47_0017190</name>
</gene>
<keyword evidence="4" id="KW-1185">Reference proteome</keyword>
<evidence type="ECO:0000313" key="4">
    <source>
        <dbReference type="Proteomes" id="UP000886520"/>
    </source>
</evidence>
<feature type="compositionally biased region" description="Basic and acidic residues" evidence="1">
    <location>
        <begin position="102"/>
        <end position="115"/>
    </location>
</feature>
<protein>
    <submittedName>
        <fullName evidence="3">Uncharacterized protein</fullName>
    </submittedName>
</protein>
<keyword evidence="2" id="KW-0732">Signal</keyword>
<evidence type="ECO:0000256" key="1">
    <source>
        <dbReference type="SAM" id="MobiDB-lite"/>
    </source>
</evidence>
<organism evidence="3 4">
    <name type="scientific">Adiantum capillus-veneris</name>
    <name type="common">Maidenhair fern</name>
    <dbReference type="NCBI Taxonomy" id="13818"/>
    <lineage>
        <taxon>Eukaryota</taxon>
        <taxon>Viridiplantae</taxon>
        <taxon>Streptophyta</taxon>
        <taxon>Embryophyta</taxon>
        <taxon>Tracheophyta</taxon>
        <taxon>Polypodiopsida</taxon>
        <taxon>Polypodiidae</taxon>
        <taxon>Polypodiales</taxon>
        <taxon>Pteridineae</taxon>
        <taxon>Pteridaceae</taxon>
        <taxon>Vittarioideae</taxon>
        <taxon>Adiantum</taxon>
    </lineage>
</organism>
<sequence>MYVCTYGTPLSLSLSLSLADVCVCEGVKRVMEGLRGGEAGDLEEQARSHVISVLDVRIVDQDEGSVTLGTNDLQSLAFIDGVNFATRAPVKQPSRRGASLMKEQEQQQEGKEKRAIMPSPCHPCLAARWG</sequence>
<feature type="region of interest" description="Disordered" evidence="1">
    <location>
        <begin position="90"/>
        <end position="117"/>
    </location>
</feature>
<feature type="signal peptide" evidence="2">
    <location>
        <begin position="1"/>
        <end position="19"/>
    </location>
</feature>
<comment type="caution">
    <text evidence="3">The sequence shown here is derived from an EMBL/GenBank/DDBJ whole genome shotgun (WGS) entry which is preliminary data.</text>
</comment>
<evidence type="ECO:0000313" key="3">
    <source>
        <dbReference type="EMBL" id="KAI5068845.1"/>
    </source>
</evidence>
<dbReference type="Proteomes" id="UP000886520">
    <property type="component" value="Chromosome 16"/>
</dbReference>
<dbReference type="EMBL" id="JABFUD020000016">
    <property type="protein sequence ID" value="KAI5068845.1"/>
    <property type="molecule type" value="Genomic_DNA"/>
</dbReference>
<evidence type="ECO:0000256" key="2">
    <source>
        <dbReference type="SAM" id="SignalP"/>
    </source>
</evidence>
<name>A0A9D4ZCW0_ADICA</name>
<reference evidence="3" key="1">
    <citation type="submission" date="2021-01" db="EMBL/GenBank/DDBJ databases">
        <title>Adiantum capillus-veneris genome.</title>
        <authorList>
            <person name="Fang Y."/>
            <person name="Liao Q."/>
        </authorList>
    </citation>
    <scope>NUCLEOTIDE SEQUENCE</scope>
    <source>
        <strain evidence="3">H3</strain>
        <tissue evidence="3">Leaf</tissue>
    </source>
</reference>
<accession>A0A9D4ZCW0</accession>
<proteinExistence type="predicted"/>
<dbReference type="AlphaFoldDB" id="A0A9D4ZCW0"/>
<feature type="chain" id="PRO_5039358553" evidence="2">
    <location>
        <begin position="20"/>
        <end position="130"/>
    </location>
</feature>